<evidence type="ECO:0000256" key="8">
    <source>
        <dbReference type="PROSITE-ProRule" id="PRU00703"/>
    </source>
</evidence>
<feature type="transmembrane region" description="Helical" evidence="9">
    <location>
        <begin position="388"/>
        <end position="420"/>
    </location>
</feature>
<protein>
    <recommendedName>
        <fullName evidence="9">Magnesium transporter MgtE</fullName>
    </recommendedName>
</protein>
<evidence type="ECO:0000256" key="1">
    <source>
        <dbReference type="ARBA" id="ARBA00004141"/>
    </source>
</evidence>
<keyword evidence="8" id="KW-0129">CBS domain</keyword>
<comment type="similarity">
    <text evidence="2 9">Belongs to the SLC41A transporter family.</text>
</comment>
<dbReference type="RefSeq" id="WP_154457008.1">
    <property type="nucleotide sequence ID" value="NZ_VUMV01000001.1"/>
</dbReference>
<comment type="subunit">
    <text evidence="9">Homodimer.</text>
</comment>
<feature type="transmembrane region" description="Helical" evidence="9">
    <location>
        <begin position="432"/>
        <end position="455"/>
    </location>
</feature>
<dbReference type="Pfam" id="PF01769">
    <property type="entry name" value="MgtE"/>
    <property type="match status" value="1"/>
</dbReference>
<dbReference type="PANTHER" id="PTHR43773">
    <property type="entry name" value="MAGNESIUM TRANSPORTER MGTE"/>
    <property type="match status" value="1"/>
</dbReference>
<keyword evidence="5 9" id="KW-0460">Magnesium</keyword>
<gene>
    <name evidence="11" type="primary">mgtE</name>
    <name evidence="11" type="ORF">FYJ60_02610</name>
</gene>
<name>A0A7X2TMJ3_9FIRM</name>
<dbReference type="Pfam" id="PF03448">
    <property type="entry name" value="MgtE_N"/>
    <property type="match status" value="1"/>
</dbReference>
<dbReference type="GO" id="GO:0005886">
    <property type="term" value="C:plasma membrane"/>
    <property type="evidence" value="ECO:0007669"/>
    <property type="project" value="UniProtKB-SubCell"/>
</dbReference>
<dbReference type="InterPro" id="IPR038076">
    <property type="entry name" value="MgtE_N_sf"/>
</dbReference>
<dbReference type="InterPro" id="IPR006668">
    <property type="entry name" value="Mg_transptr_MgtE_intracell_dom"/>
</dbReference>
<feature type="transmembrane region" description="Helical" evidence="9">
    <location>
        <begin position="362"/>
        <end position="382"/>
    </location>
</feature>
<dbReference type="InterPro" id="IPR036739">
    <property type="entry name" value="SLC41_membr_dom_sf"/>
</dbReference>
<keyword evidence="12" id="KW-1185">Reference proteome</keyword>
<comment type="caution">
    <text evidence="9">Lacks conserved residue(s) required for the propagation of feature annotation.</text>
</comment>
<dbReference type="PANTHER" id="PTHR43773:SF1">
    <property type="entry name" value="MAGNESIUM TRANSPORTER MGTE"/>
    <property type="match status" value="1"/>
</dbReference>
<proteinExistence type="inferred from homology"/>
<dbReference type="Pfam" id="PF00571">
    <property type="entry name" value="CBS"/>
    <property type="match status" value="2"/>
</dbReference>
<dbReference type="Gene3D" id="3.10.580.10">
    <property type="entry name" value="CBS-domain"/>
    <property type="match status" value="1"/>
</dbReference>
<comment type="function">
    <text evidence="9">Acts as a magnesium transporter.</text>
</comment>
<feature type="transmembrane region" description="Helical" evidence="9">
    <location>
        <begin position="286"/>
        <end position="304"/>
    </location>
</feature>
<evidence type="ECO:0000256" key="3">
    <source>
        <dbReference type="ARBA" id="ARBA00022448"/>
    </source>
</evidence>
<evidence type="ECO:0000256" key="6">
    <source>
        <dbReference type="ARBA" id="ARBA00022989"/>
    </source>
</evidence>
<dbReference type="InterPro" id="IPR046342">
    <property type="entry name" value="CBS_dom_sf"/>
</dbReference>
<dbReference type="SMART" id="SM00924">
    <property type="entry name" value="MgtE_N"/>
    <property type="match status" value="1"/>
</dbReference>
<accession>A0A7X2TMJ3</accession>
<comment type="subcellular location">
    <subcellularLocation>
        <location evidence="9">Cell membrane</location>
        <topology evidence="9">Multi-pass membrane protein</topology>
    </subcellularLocation>
    <subcellularLocation>
        <location evidence="1">Membrane</location>
        <topology evidence="1">Multi-pass membrane protein</topology>
    </subcellularLocation>
</comment>
<dbReference type="EMBL" id="VUMV01000001">
    <property type="protein sequence ID" value="MST81217.1"/>
    <property type="molecule type" value="Genomic_DNA"/>
</dbReference>
<keyword evidence="4 9" id="KW-0812">Transmembrane</keyword>
<evidence type="ECO:0000313" key="12">
    <source>
        <dbReference type="Proteomes" id="UP000466864"/>
    </source>
</evidence>
<dbReference type="SUPFAM" id="SSF158791">
    <property type="entry name" value="MgtE N-terminal domain-like"/>
    <property type="match status" value="1"/>
</dbReference>
<dbReference type="GO" id="GO:0046872">
    <property type="term" value="F:metal ion binding"/>
    <property type="evidence" value="ECO:0007669"/>
    <property type="project" value="UniProtKB-KW"/>
</dbReference>
<keyword evidence="3 9" id="KW-0813">Transport</keyword>
<sequence>MEEKVNKDYKQEILDIIRSRNSPKVMREKLEDYHSNDIAQVLPDLQLKERENLYRLLPMDTLAEVMEYADGADQYLEEMDLRKAAWVLERMEPDDAADLLKESDSVKKTAWLELMDDSSRAEIKKLASYDEDLIASRMTTNYVTLTSNLTIKEAMHSLVDQAADHDNISVLYVLDEEGVYYGAIDLKELIIARQDSKLEDIIVTAYPYVYGSERIEDCLETIKDYSEESIPVLSDDNHILGVITAQDVAEVIDDEMGEDYAKLGGLTAEEDLNEPLRESIKKRMPWLILLLFLGMGVSSVVSVFEKVVAQLTIVMTFQSLILDMSGNVGTQSLAVTIRVLCDEKLTGKEKLHLIGKEITCGTFNGLILGALSLVAIGFYIMVFRHMPVASAFAISGCIGISLVVAMLISSAVGTVVPLFFKQIGVDPAAASGPLITTITDLVGVVTYYGLAWILLLEVMHM</sequence>
<organism evidence="11 12">
    <name type="scientific">Bilifractor porci</name>
    <dbReference type="NCBI Taxonomy" id="2606636"/>
    <lineage>
        <taxon>Bacteria</taxon>
        <taxon>Bacillati</taxon>
        <taxon>Bacillota</taxon>
        <taxon>Clostridia</taxon>
        <taxon>Lachnospirales</taxon>
        <taxon>Lachnospiraceae</taxon>
        <taxon>Bilifractor</taxon>
    </lineage>
</organism>
<evidence type="ECO:0000256" key="4">
    <source>
        <dbReference type="ARBA" id="ARBA00022692"/>
    </source>
</evidence>
<dbReference type="InterPro" id="IPR006667">
    <property type="entry name" value="SLC41_membr_dom"/>
</dbReference>
<evidence type="ECO:0000256" key="9">
    <source>
        <dbReference type="RuleBase" id="RU362011"/>
    </source>
</evidence>
<keyword evidence="7 9" id="KW-0472">Membrane</keyword>
<feature type="domain" description="CBS" evidence="10">
    <location>
        <begin position="138"/>
        <end position="201"/>
    </location>
</feature>
<keyword evidence="9" id="KW-1003">Cell membrane</keyword>
<dbReference type="Proteomes" id="UP000466864">
    <property type="component" value="Unassembled WGS sequence"/>
</dbReference>
<dbReference type="SUPFAM" id="SSF161093">
    <property type="entry name" value="MgtE membrane domain-like"/>
    <property type="match status" value="1"/>
</dbReference>
<evidence type="ECO:0000256" key="7">
    <source>
        <dbReference type="ARBA" id="ARBA00023136"/>
    </source>
</evidence>
<feature type="domain" description="CBS" evidence="10">
    <location>
        <begin position="202"/>
        <end position="258"/>
    </location>
</feature>
<evidence type="ECO:0000313" key="11">
    <source>
        <dbReference type="EMBL" id="MST81217.1"/>
    </source>
</evidence>
<evidence type="ECO:0000259" key="10">
    <source>
        <dbReference type="PROSITE" id="PS51371"/>
    </source>
</evidence>
<dbReference type="CDD" id="cd04606">
    <property type="entry name" value="CBS_pair_Mg_transporter"/>
    <property type="match status" value="1"/>
</dbReference>
<dbReference type="AlphaFoldDB" id="A0A7X2TMJ3"/>
<keyword evidence="9" id="KW-0479">Metal-binding</keyword>
<dbReference type="Gene3D" id="1.10.357.20">
    <property type="entry name" value="SLC41 divalent cation transporters, integral membrane domain"/>
    <property type="match status" value="1"/>
</dbReference>
<reference evidence="11 12" key="1">
    <citation type="submission" date="2019-08" db="EMBL/GenBank/DDBJ databases">
        <title>In-depth cultivation of the pig gut microbiome towards novel bacterial diversity and tailored functional studies.</title>
        <authorList>
            <person name="Wylensek D."/>
            <person name="Hitch T.C.A."/>
            <person name="Clavel T."/>
        </authorList>
    </citation>
    <scope>NUCLEOTIDE SEQUENCE [LARGE SCALE GENOMIC DNA]</scope>
    <source>
        <strain evidence="11 12">Oil+RF-744-WCA-WT-13</strain>
    </source>
</reference>
<dbReference type="Gene3D" id="1.25.60.10">
    <property type="entry name" value="MgtE N-terminal domain-like"/>
    <property type="match status" value="1"/>
</dbReference>
<dbReference type="SUPFAM" id="SSF54631">
    <property type="entry name" value="CBS-domain pair"/>
    <property type="match status" value="1"/>
</dbReference>
<dbReference type="InterPro" id="IPR006669">
    <property type="entry name" value="MgtE_transporter"/>
</dbReference>
<comment type="caution">
    <text evidence="11">The sequence shown here is derived from an EMBL/GenBank/DDBJ whole genome shotgun (WGS) entry which is preliminary data.</text>
</comment>
<dbReference type="GO" id="GO:0015095">
    <property type="term" value="F:magnesium ion transmembrane transporter activity"/>
    <property type="evidence" value="ECO:0007669"/>
    <property type="project" value="UniProtKB-UniRule"/>
</dbReference>
<evidence type="ECO:0000256" key="5">
    <source>
        <dbReference type="ARBA" id="ARBA00022842"/>
    </source>
</evidence>
<keyword evidence="6 9" id="KW-1133">Transmembrane helix</keyword>
<evidence type="ECO:0000256" key="2">
    <source>
        <dbReference type="ARBA" id="ARBA00009749"/>
    </source>
</evidence>
<dbReference type="InterPro" id="IPR000644">
    <property type="entry name" value="CBS_dom"/>
</dbReference>
<dbReference type="PROSITE" id="PS51371">
    <property type="entry name" value="CBS"/>
    <property type="match status" value="2"/>
</dbReference>
<dbReference type="NCBIfam" id="TIGR00400">
    <property type="entry name" value="mgtE"/>
    <property type="match status" value="1"/>
</dbReference>